<protein>
    <submittedName>
        <fullName evidence="10">L-rhamnose-H+ transport protein</fullName>
    </submittedName>
</protein>
<evidence type="ECO:0000256" key="4">
    <source>
        <dbReference type="ARBA" id="ARBA00022597"/>
    </source>
</evidence>
<dbReference type="GO" id="GO:0015293">
    <property type="term" value="F:symporter activity"/>
    <property type="evidence" value="ECO:0007669"/>
    <property type="project" value="UniProtKB-KW"/>
</dbReference>
<feature type="transmembrane region" description="Helical" evidence="9">
    <location>
        <begin position="327"/>
        <end position="350"/>
    </location>
</feature>
<keyword evidence="6" id="KW-0769">Symport</keyword>
<proteinExistence type="predicted"/>
<keyword evidence="1" id="KW-0813">Transport</keyword>
<feature type="transmembrane region" description="Helical" evidence="9">
    <location>
        <begin position="297"/>
        <end position="315"/>
    </location>
</feature>
<evidence type="ECO:0000256" key="2">
    <source>
        <dbReference type="ARBA" id="ARBA00022475"/>
    </source>
</evidence>
<feature type="transmembrane region" description="Helical" evidence="9">
    <location>
        <begin position="97"/>
        <end position="116"/>
    </location>
</feature>
<dbReference type="Pfam" id="PF06379">
    <property type="entry name" value="RhaT"/>
    <property type="match status" value="1"/>
</dbReference>
<feature type="transmembrane region" description="Helical" evidence="9">
    <location>
        <begin position="214"/>
        <end position="239"/>
    </location>
</feature>
<dbReference type="GO" id="GO:0016020">
    <property type="term" value="C:membrane"/>
    <property type="evidence" value="ECO:0007669"/>
    <property type="project" value="InterPro"/>
</dbReference>
<keyword evidence="4" id="KW-0762">Sugar transport</keyword>
<evidence type="ECO:0000256" key="6">
    <source>
        <dbReference type="ARBA" id="ARBA00022847"/>
    </source>
</evidence>
<sequence length="352" mass="37668">MVPNPALGVVFHWIGGFSSASFYVPYRRIRSWNWEVFWLAGGLFSWLIAPWLFASLRTNDLLGVLAAAPRETLAWCWFWGVMWGFGGLTFGLTMRYLGLSLGMAVALGLTTVIGTLGPPIFHGTMGEIAAKTSGQLTLLGIVITLVGIVIVARGGAAKSREVASGEAVAEFDLKKGLAIATFSGVMSGCFAWGLDAGQPIRDLTLAAGTDPLSQGLPVLCVVLLGGLTTNALWCAWLIVKNRSLGQFFGASNDVAQPRAPLLRNWLLAALGGTLWYGQFFFYTMGESQMGKYGFSSWTLHMASIILFSTLWGFALKEWLGTSRRTRSLVWGGIGLLIGATVVIGGGNMLAAG</sequence>
<feature type="transmembrane region" description="Helical" evidence="9">
    <location>
        <begin position="265"/>
        <end position="285"/>
    </location>
</feature>
<evidence type="ECO:0000256" key="7">
    <source>
        <dbReference type="ARBA" id="ARBA00022989"/>
    </source>
</evidence>
<keyword evidence="7 9" id="KW-1133">Transmembrane helix</keyword>
<keyword evidence="5 9" id="KW-0812">Transmembrane</keyword>
<evidence type="ECO:0000256" key="1">
    <source>
        <dbReference type="ARBA" id="ARBA00022448"/>
    </source>
</evidence>
<dbReference type="GO" id="GO:0015153">
    <property type="term" value="F:rhamnose transmembrane transporter activity"/>
    <property type="evidence" value="ECO:0007669"/>
    <property type="project" value="InterPro"/>
</dbReference>
<feature type="transmembrane region" description="Helical" evidence="9">
    <location>
        <begin position="6"/>
        <end position="24"/>
    </location>
</feature>
<evidence type="ECO:0000256" key="5">
    <source>
        <dbReference type="ARBA" id="ARBA00022692"/>
    </source>
</evidence>
<evidence type="ECO:0000256" key="9">
    <source>
        <dbReference type="SAM" id="Phobius"/>
    </source>
</evidence>
<reference evidence="10 11" key="1">
    <citation type="submission" date="2020-08" db="EMBL/GenBank/DDBJ databases">
        <title>Genomic Encyclopedia of Type Strains, Phase IV (KMG-IV): sequencing the most valuable type-strain genomes for metagenomic binning, comparative biology and taxonomic classification.</title>
        <authorList>
            <person name="Goeker M."/>
        </authorList>
    </citation>
    <scope>NUCLEOTIDE SEQUENCE [LARGE SCALE GENOMIC DNA]</scope>
    <source>
        <strain evidence="10 11">DSM 27057</strain>
    </source>
</reference>
<dbReference type="Proteomes" id="UP000548867">
    <property type="component" value="Unassembled WGS sequence"/>
</dbReference>
<feature type="transmembrane region" description="Helical" evidence="9">
    <location>
        <begin position="36"/>
        <end position="52"/>
    </location>
</feature>
<dbReference type="EMBL" id="JACIDX010000027">
    <property type="protein sequence ID" value="MBB3957571.1"/>
    <property type="molecule type" value="Genomic_DNA"/>
</dbReference>
<feature type="transmembrane region" description="Helical" evidence="9">
    <location>
        <begin position="72"/>
        <end position="90"/>
    </location>
</feature>
<evidence type="ECO:0000313" key="10">
    <source>
        <dbReference type="EMBL" id="MBB3957571.1"/>
    </source>
</evidence>
<feature type="transmembrane region" description="Helical" evidence="9">
    <location>
        <begin position="177"/>
        <end position="194"/>
    </location>
</feature>
<evidence type="ECO:0000256" key="8">
    <source>
        <dbReference type="ARBA" id="ARBA00023136"/>
    </source>
</evidence>
<organism evidence="10 11">
    <name type="scientific">Novosphingobium sediminicola</name>
    <dbReference type="NCBI Taxonomy" id="563162"/>
    <lineage>
        <taxon>Bacteria</taxon>
        <taxon>Pseudomonadati</taxon>
        <taxon>Pseudomonadota</taxon>
        <taxon>Alphaproteobacteria</taxon>
        <taxon>Sphingomonadales</taxon>
        <taxon>Sphingomonadaceae</taxon>
        <taxon>Novosphingobium</taxon>
    </lineage>
</organism>
<accession>A0A7W6CJ94</accession>
<keyword evidence="3" id="KW-0997">Cell inner membrane</keyword>
<name>A0A7W6CJ94_9SPHN</name>
<keyword evidence="11" id="KW-1185">Reference proteome</keyword>
<feature type="transmembrane region" description="Helical" evidence="9">
    <location>
        <begin position="136"/>
        <end position="156"/>
    </location>
</feature>
<keyword evidence="8 9" id="KW-0472">Membrane</keyword>
<gene>
    <name evidence="10" type="ORF">GGR38_004545</name>
</gene>
<dbReference type="InterPro" id="IPR004673">
    <property type="entry name" value="L-rhamnose-proton_sym_RhaT"/>
</dbReference>
<dbReference type="AlphaFoldDB" id="A0A7W6CJ94"/>
<comment type="caution">
    <text evidence="10">The sequence shown here is derived from an EMBL/GenBank/DDBJ whole genome shotgun (WGS) entry which is preliminary data.</text>
</comment>
<dbReference type="NCBIfam" id="NF010024">
    <property type="entry name" value="PRK13499.1-4"/>
    <property type="match status" value="1"/>
</dbReference>
<keyword evidence="2" id="KW-1003">Cell membrane</keyword>
<evidence type="ECO:0000313" key="11">
    <source>
        <dbReference type="Proteomes" id="UP000548867"/>
    </source>
</evidence>
<dbReference type="RefSeq" id="WP_183628984.1">
    <property type="nucleotide sequence ID" value="NZ_JACIDX010000027.1"/>
</dbReference>
<evidence type="ECO:0000256" key="3">
    <source>
        <dbReference type="ARBA" id="ARBA00022519"/>
    </source>
</evidence>